<dbReference type="SUPFAM" id="SSF53335">
    <property type="entry name" value="S-adenosyl-L-methionine-dependent methyltransferases"/>
    <property type="match status" value="1"/>
</dbReference>
<sequence>MEEGVFTRKFELNSCGKSLTLCQKEVGDVSCVVWDAALVLAKFLEVRCNNMQDWLRGRSVVELGAGIGCVGLTAACFGASVTMTDLPEVMPLLQKNIDVNQSVWNSFGGKVCTQVLQWGSDLQDWKTPDVLLLADCVYYIESVEPLVKTVCCLADFSTEVFISQEERDTEKQRTVWKVFQELLQRHFEVTKVPEQDLHPDYCSSDIIVLRAVKRCLVN</sequence>
<dbReference type="Proteomes" id="UP000502823">
    <property type="component" value="Unassembled WGS sequence"/>
</dbReference>
<dbReference type="GO" id="GO:0005829">
    <property type="term" value="C:cytosol"/>
    <property type="evidence" value="ECO:0007669"/>
    <property type="project" value="TreeGrafter"/>
</dbReference>
<dbReference type="InterPro" id="IPR029063">
    <property type="entry name" value="SAM-dependent_MTases_sf"/>
</dbReference>
<dbReference type="InParanoid" id="A0A6L2PB66"/>
<accession>A0A6L2PB66</accession>
<dbReference type="Pfam" id="PF10294">
    <property type="entry name" value="Methyltransf_16"/>
    <property type="match status" value="1"/>
</dbReference>
<protein>
    <submittedName>
        <fullName evidence="1">Uncharacterized protein</fullName>
    </submittedName>
</protein>
<dbReference type="AlphaFoldDB" id="A0A6L2PB66"/>
<dbReference type="GO" id="GO:0032991">
    <property type="term" value="C:protein-containing complex"/>
    <property type="evidence" value="ECO:0007669"/>
    <property type="project" value="TreeGrafter"/>
</dbReference>
<dbReference type="OrthoDB" id="413520at2759"/>
<dbReference type="Gene3D" id="3.40.50.150">
    <property type="entry name" value="Vaccinia Virus protein VP39"/>
    <property type="match status" value="1"/>
</dbReference>
<name>A0A6L2PB66_COPFO</name>
<evidence type="ECO:0000313" key="1">
    <source>
        <dbReference type="EMBL" id="GFG29693.1"/>
    </source>
</evidence>
<dbReference type="EMBL" id="BLKM01000167">
    <property type="protein sequence ID" value="GFG29693.1"/>
    <property type="molecule type" value="Genomic_DNA"/>
</dbReference>
<gene>
    <name evidence="1" type="ORF">Cfor_03743</name>
</gene>
<comment type="caution">
    <text evidence="1">The sequence shown here is derived from an EMBL/GenBank/DDBJ whole genome shotgun (WGS) entry which is preliminary data.</text>
</comment>
<proteinExistence type="predicted"/>
<dbReference type="PANTHER" id="PTHR14614:SF44">
    <property type="entry name" value="PROTEIN N-LYSINE METHYLTRANSFERASE METTL21D"/>
    <property type="match status" value="1"/>
</dbReference>
<dbReference type="PANTHER" id="PTHR14614">
    <property type="entry name" value="HEPATOCELLULAR CARCINOMA-ASSOCIATED ANTIGEN"/>
    <property type="match status" value="1"/>
</dbReference>
<organism evidence="1 2">
    <name type="scientific">Coptotermes formosanus</name>
    <name type="common">Formosan subterranean termite</name>
    <dbReference type="NCBI Taxonomy" id="36987"/>
    <lineage>
        <taxon>Eukaryota</taxon>
        <taxon>Metazoa</taxon>
        <taxon>Ecdysozoa</taxon>
        <taxon>Arthropoda</taxon>
        <taxon>Hexapoda</taxon>
        <taxon>Insecta</taxon>
        <taxon>Pterygota</taxon>
        <taxon>Neoptera</taxon>
        <taxon>Polyneoptera</taxon>
        <taxon>Dictyoptera</taxon>
        <taxon>Blattodea</taxon>
        <taxon>Blattoidea</taxon>
        <taxon>Termitoidae</taxon>
        <taxon>Rhinotermitidae</taxon>
        <taxon>Coptotermes</taxon>
    </lineage>
</organism>
<keyword evidence="2" id="KW-1185">Reference proteome</keyword>
<evidence type="ECO:0000313" key="2">
    <source>
        <dbReference type="Proteomes" id="UP000502823"/>
    </source>
</evidence>
<reference evidence="2" key="1">
    <citation type="submission" date="2020-01" db="EMBL/GenBank/DDBJ databases">
        <title>Draft genome sequence of the Termite Coptotermes fromosanus.</title>
        <authorList>
            <person name="Itakura S."/>
            <person name="Yosikawa Y."/>
            <person name="Umezawa K."/>
        </authorList>
    </citation>
    <scope>NUCLEOTIDE SEQUENCE [LARGE SCALE GENOMIC DNA]</scope>
</reference>
<dbReference type="InterPro" id="IPR019410">
    <property type="entry name" value="Methyltransf_16"/>
</dbReference>